<protein>
    <submittedName>
        <fullName evidence="1">Uncharacterized protein</fullName>
    </submittedName>
</protein>
<gene>
    <name evidence="1" type="ORF">K466DRAFT_606596</name>
</gene>
<name>A0A5C3NQK2_9APHY</name>
<organism evidence="1 2">
    <name type="scientific">Polyporus arcularius HHB13444</name>
    <dbReference type="NCBI Taxonomy" id="1314778"/>
    <lineage>
        <taxon>Eukaryota</taxon>
        <taxon>Fungi</taxon>
        <taxon>Dikarya</taxon>
        <taxon>Basidiomycota</taxon>
        <taxon>Agaricomycotina</taxon>
        <taxon>Agaricomycetes</taxon>
        <taxon>Polyporales</taxon>
        <taxon>Polyporaceae</taxon>
        <taxon>Polyporus</taxon>
    </lineage>
</organism>
<reference evidence="1 2" key="1">
    <citation type="journal article" date="2019" name="Nat. Ecol. Evol.">
        <title>Megaphylogeny resolves global patterns of mushroom evolution.</title>
        <authorList>
            <person name="Varga T."/>
            <person name="Krizsan K."/>
            <person name="Foldi C."/>
            <person name="Dima B."/>
            <person name="Sanchez-Garcia M."/>
            <person name="Sanchez-Ramirez S."/>
            <person name="Szollosi G.J."/>
            <person name="Szarkandi J.G."/>
            <person name="Papp V."/>
            <person name="Albert L."/>
            <person name="Andreopoulos W."/>
            <person name="Angelini C."/>
            <person name="Antonin V."/>
            <person name="Barry K.W."/>
            <person name="Bougher N.L."/>
            <person name="Buchanan P."/>
            <person name="Buyck B."/>
            <person name="Bense V."/>
            <person name="Catcheside P."/>
            <person name="Chovatia M."/>
            <person name="Cooper J."/>
            <person name="Damon W."/>
            <person name="Desjardin D."/>
            <person name="Finy P."/>
            <person name="Geml J."/>
            <person name="Haridas S."/>
            <person name="Hughes K."/>
            <person name="Justo A."/>
            <person name="Karasinski D."/>
            <person name="Kautmanova I."/>
            <person name="Kiss B."/>
            <person name="Kocsube S."/>
            <person name="Kotiranta H."/>
            <person name="LaButti K.M."/>
            <person name="Lechner B.E."/>
            <person name="Liimatainen K."/>
            <person name="Lipzen A."/>
            <person name="Lukacs Z."/>
            <person name="Mihaltcheva S."/>
            <person name="Morgado L.N."/>
            <person name="Niskanen T."/>
            <person name="Noordeloos M.E."/>
            <person name="Ohm R.A."/>
            <person name="Ortiz-Santana B."/>
            <person name="Ovrebo C."/>
            <person name="Racz N."/>
            <person name="Riley R."/>
            <person name="Savchenko A."/>
            <person name="Shiryaev A."/>
            <person name="Soop K."/>
            <person name="Spirin V."/>
            <person name="Szebenyi C."/>
            <person name="Tomsovsky M."/>
            <person name="Tulloss R.E."/>
            <person name="Uehling J."/>
            <person name="Grigoriev I.V."/>
            <person name="Vagvolgyi C."/>
            <person name="Papp T."/>
            <person name="Martin F.M."/>
            <person name="Miettinen O."/>
            <person name="Hibbett D.S."/>
            <person name="Nagy L.G."/>
        </authorList>
    </citation>
    <scope>NUCLEOTIDE SEQUENCE [LARGE SCALE GENOMIC DNA]</scope>
    <source>
        <strain evidence="1 2">HHB13444</strain>
    </source>
</reference>
<evidence type="ECO:0000313" key="2">
    <source>
        <dbReference type="Proteomes" id="UP000308197"/>
    </source>
</evidence>
<dbReference type="InParanoid" id="A0A5C3NQK2"/>
<evidence type="ECO:0000313" key="1">
    <source>
        <dbReference type="EMBL" id="TFK78867.1"/>
    </source>
</evidence>
<proteinExistence type="predicted"/>
<dbReference type="EMBL" id="ML212281">
    <property type="protein sequence ID" value="TFK78867.1"/>
    <property type="molecule type" value="Genomic_DNA"/>
</dbReference>
<sequence>MVDLQPDDILIWTRAGVDNLPNLADYAPITEGPEWEWFWAPPQDAKRTPSPANDLPPLPPDCASCISGNTLAHWPDYLPGDTNDGRLIGKCGREGCVAVQYLSKKLSAKELAELNAQRPAGLFEPLPEPLPSAALRDVSNIVQEWDVLGYQKNDQTADHYTVLPWTRLRDALRGWCPDIEDTETIAWCTTSGRTWSFIRVKDIRSETIKLEDGDILVWTREDVMILPDLPTYAPGLGVPDWSDFWLNATRDMSATE</sequence>
<dbReference type="Proteomes" id="UP000308197">
    <property type="component" value="Unassembled WGS sequence"/>
</dbReference>
<keyword evidence="2" id="KW-1185">Reference proteome</keyword>
<dbReference type="AlphaFoldDB" id="A0A5C3NQK2"/>
<accession>A0A5C3NQK2</accession>